<dbReference type="PANTHER" id="PTHR43744:SF12">
    <property type="entry name" value="ABC TRANSPORTER PERMEASE PROTEIN MG189-RELATED"/>
    <property type="match status" value="1"/>
</dbReference>
<dbReference type="Proteomes" id="UP001165092">
    <property type="component" value="Unassembled WGS sequence"/>
</dbReference>
<dbReference type="InterPro" id="IPR000515">
    <property type="entry name" value="MetI-like"/>
</dbReference>
<feature type="transmembrane region" description="Helical" evidence="7">
    <location>
        <begin position="266"/>
        <end position="287"/>
    </location>
</feature>
<dbReference type="InterPro" id="IPR035906">
    <property type="entry name" value="MetI-like_sf"/>
</dbReference>
<proteinExistence type="inferred from homology"/>
<dbReference type="Gene3D" id="1.10.3720.10">
    <property type="entry name" value="MetI-like"/>
    <property type="match status" value="1"/>
</dbReference>
<keyword evidence="3" id="KW-1003">Cell membrane</keyword>
<feature type="compositionally biased region" description="Pro residues" evidence="8">
    <location>
        <begin position="1"/>
        <end position="10"/>
    </location>
</feature>
<dbReference type="SUPFAM" id="SSF161098">
    <property type="entry name" value="MetI-like"/>
    <property type="match status" value="1"/>
</dbReference>
<dbReference type="GO" id="GO:0055085">
    <property type="term" value="P:transmembrane transport"/>
    <property type="evidence" value="ECO:0007669"/>
    <property type="project" value="InterPro"/>
</dbReference>
<comment type="subcellular location">
    <subcellularLocation>
        <location evidence="1 7">Cell membrane</location>
        <topology evidence="1 7">Multi-pass membrane protein</topology>
    </subcellularLocation>
</comment>
<keyword evidence="11" id="KW-1185">Reference proteome</keyword>
<evidence type="ECO:0000259" key="9">
    <source>
        <dbReference type="PROSITE" id="PS50928"/>
    </source>
</evidence>
<dbReference type="Pfam" id="PF00528">
    <property type="entry name" value="BPD_transp_1"/>
    <property type="match status" value="1"/>
</dbReference>
<evidence type="ECO:0000256" key="7">
    <source>
        <dbReference type="RuleBase" id="RU363032"/>
    </source>
</evidence>
<evidence type="ECO:0000313" key="11">
    <source>
        <dbReference type="Proteomes" id="UP001165092"/>
    </source>
</evidence>
<evidence type="ECO:0000256" key="1">
    <source>
        <dbReference type="ARBA" id="ARBA00004651"/>
    </source>
</evidence>
<keyword evidence="4 7" id="KW-0812">Transmembrane</keyword>
<evidence type="ECO:0000256" key="5">
    <source>
        <dbReference type="ARBA" id="ARBA00022989"/>
    </source>
</evidence>
<dbReference type="CDD" id="cd06261">
    <property type="entry name" value="TM_PBP2"/>
    <property type="match status" value="1"/>
</dbReference>
<feature type="transmembrane region" description="Helical" evidence="7">
    <location>
        <begin position="35"/>
        <end position="55"/>
    </location>
</feature>
<dbReference type="PANTHER" id="PTHR43744">
    <property type="entry name" value="ABC TRANSPORTER PERMEASE PROTEIN MG189-RELATED-RELATED"/>
    <property type="match status" value="1"/>
</dbReference>
<feature type="transmembrane region" description="Helical" evidence="7">
    <location>
        <begin position="101"/>
        <end position="123"/>
    </location>
</feature>
<evidence type="ECO:0000256" key="3">
    <source>
        <dbReference type="ARBA" id="ARBA00022475"/>
    </source>
</evidence>
<accession>A0A9W6P337</accession>
<reference evidence="10" key="1">
    <citation type="submission" date="2023-02" db="EMBL/GenBank/DDBJ databases">
        <title>Nocardiopsis ansamitocini NBRC 112285.</title>
        <authorList>
            <person name="Ichikawa N."/>
            <person name="Sato H."/>
            <person name="Tonouchi N."/>
        </authorList>
    </citation>
    <scope>NUCLEOTIDE SEQUENCE</scope>
    <source>
        <strain evidence="10">NBRC 112285</strain>
    </source>
</reference>
<keyword evidence="2 7" id="KW-0813">Transport</keyword>
<feature type="domain" description="ABC transmembrane type-1" evidence="9">
    <location>
        <begin position="101"/>
        <end position="287"/>
    </location>
</feature>
<feature type="transmembrane region" description="Helical" evidence="7">
    <location>
        <begin position="165"/>
        <end position="187"/>
    </location>
</feature>
<keyword evidence="6 7" id="KW-0472">Membrane</keyword>
<dbReference type="AlphaFoldDB" id="A0A9W6P337"/>
<dbReference type="PROSITE" id="PS50928">
    <property type="entry name" value="ABC_TM1"/>
    <property type="match status" value="1"/>
</dbReference>
<name>A0A9W6P337_9ACTN</name>
<comment type="caution">
    <text evidence="10">The sequence shown here is derived from an EMBL/GenBank/DDBJ whole genome shotgun (WGS) entry which is preliminary data.</text>
</comment>
<feature type="region of interest" description="Disordered" evidence="8">
    <location>
        <begin position="1"/>
        <end position="27"/>
    </location>
</feature>
<protein>
    <submittedName>
        <fullName evidence="10">Sugar ABC transporter permease</fullName>
    </submittedName>
</protein>
<organism evidence="10 11">
    <name type="scientific">Nocardiopsis ansamitocini</name>
    <dbReference type="NCBI Taxonomy" id="1670832"/>
    <lineage>
        <taxon>Bacteria</taxon>
        <taxon>Bacillati</taxon>
        <taxon>Actinomycetota</taxon>
        <taxon>Actinomycetes</taxon>
        <taxon>Streptosporangiales</taxon>
        <taxon>Nocardiopsidaceae</taxon>
        <taxon>Nocardiopsis</taxon>
    </lineage>
</organism>
<dbReference type="RefSeq" id="WP_432707408.1">
    <property type="nucleotide sequence ID" value="NZ_BSQG01000001.1"/>
</dbReference>
<evidence type="ECO:0000256" key="2">
    <source>
        <dbReference type="ARBA" id="ARBA00022448"/>
    </source>
</evidence>
<evidence type="ECO:0000256" key="6">
    <source>
        <dbReference type="ARBA" id="ARBA00023136"/>
    </source>
</evidence>
<dbReference type="EMBL" id="BSQG01000001">
    <property type="protein sequence ID" value="GLU46206.1"/>
    <property type="molecule type" value="Genomic_DNA"/>
</dbReference>
<keyword evidence="5 7" id="KW-1133">Transmembrane helix</keyword>
<evidence type="ECO:0000313" key="10">
    <source>
        <dbReference type="EMBL" id="GLU46206.1"/>
    </source>
</evidence>
<sequence>MTTTLTPPPAQRAGRAAKPAKAPKGETGVREATPLTYIGLSLALLFSAFPLWWMFVIASRDSAAAAARPPFLLPGGNFLANMERLFANSSANFTLGLINSALSSTILAFSVVFFSSLAGFALAKLKFRGRDAAAVGVVITMAVPVQMGIIPLLMLMGWLGWRGDITAIIVPFMVSGFGVFLMRQYCVQAIPDELLEAARMDGCSTFRIYWSVVLPALRPAAVVLGLLTFMTQWNEFVWALAVLTPSNPTVQLAINQLNESAFSRDFSLMFTGSVVATLPLLILFFVLGRQLIGRIMEGAIKS</sequence>
<feature type="transmembrane region" description="Helical" evidence="7">
    <location>
        <begin position="208"/>
        <end position="230"/>
    </location>
</feature>
<dbReference type="GO" id="GO:0005886">
    <property type="term" value="C:plasma membrane"/>
    <property type="evidence" value="ECO:0007669"/>
    <property type="project" value="UniProtKB-SubCell"/>
</dbReference>
<comment type="similarity">
    <text evidence="7">Belongs to the binding-protein-dependent transport system permease family.</text>
</comment>
<evidence type="ECO:0000256" key="4">
    <source>
        <dbReference type="ARBA" id="ARBA00022692"/>
    </source>
</evidence>
<gene>
    <name evidence="10" type="ORF">Nans01_05570</name>
</gene>
<feature type="compositionally biased region" description="Low complexity" evidence="8">
    <location>
        <begin position="11"/>
        <end position="22"/>
    </location>
</feature>
<feature type="transmembrane region" description="Helical" evidence="7">
    <location>
        <begin position="135"/>
        <end position="159"/>
    </location>
</feature>
<evidence type="ECO:0000256" key="8">
    <source>
        <dbReference type="SAM" id="MobiDB-lite"/>
    </source>
</evidence>